<dbReference type="PANTHER" id="PTHR34773:SF1">
    <property type="entry name" value="FLAGELLAR SECRETION CHAPERONE FLIS"/>
    <property type="match status" value="1"/>
</dbReference>
<dbReference type="InterPro" id="IPR003713">
    <property type="entry name" value="FliS"/>
</dbReference>
<evidence type="ECO:0000256" key="2">
    <source>
        <dbReference type="ARBA" id="ARBA00008787"/>
    </source>
</evidence>
<dbReference type="Gene3D" id="1.20.120.340">
    <property type="entry name" value="Flagellar protein FliS"/>
    <property type="match status" value="1"/>
</dbReference>
<dbReference type="InterPro" id="IPR036584">
    <property type="entry name" value="FliS_sf"/>
</dbReference>
<accession>A0ABQ6IG31</accession>
<organism evidence="6 7">
    <name type="scientific">Demequina litorisediminis</name>
    <dbReference type="NCBI Taxonomy" id="1849022"/>
    <lineage>
        <taxon>Bacteria</taxon>
        <taxon>Bacillati</taxon>
        <taxon>Actinomycetota</taxon>
        <taxon>Actinomycetes</taxon>
        <taxon>Micrococcales</taxon>
        <taxon>Demequinaceae</taxon>
        <taxon>Demequina</taxon>
    </lineage>
</organism>
<dbReference type="EMBL" id="BSUN01000001">
    <property type="protein sequence ID" value="GMA35669.1"/>
    <property type="molecule type" value="Genomic_DNA"/>
</dbReference>
<name>A0ABQ6IG31_9MICO</name>
<reference evidence="7" key="1">
    <citation type="journal article" date="2019" name="Int. J. Syst. Evol. Microbiol.">
        <title>The Global Catalogue of Microorganisms (GCM) 10K type strain sequencing project: providing services to taxonomists for standard genome sequencing and annotation.</title>
        <authorList>
            <consortium name="The Broad Institute Genomics Platform"/>
            <consortium name="The Broad Institute Genome Sequencing Center for Infectious Disease"/>
            <person name="Wu L."/>
            <person name="Ma J."/>
        </authorList>
    </citation>
    <scope>NUCLEOTIDE SEQUENCE [LARGE SCALE GENOMIC DNA]</scope>
    <source>
        <strain evidence="7">NBRC 112299</strain>
    </source>
</reference>
<keyword evidence="3" id="KW-0963">Cytoplasm</keyword>
<dbReference type="Pfam" id="PF02561">
    <property type="entry name" value="FliS"/>
    <property type="match status" value="1"/>
</dbReference>
<comment type="subcellular location">
    <subcellularLocation>
        <location evidence="1">Cytoplasm</location>
        <location evidence="1">Cytosol</location>
    </subcellularLocation>
</comment>
<protein>
    <recommendedName>
        <fullName evidence="8">Flagellar secretion chaperone FliS</fullName>
    </recommendedName>
</protein>
<keyword evidence="4" id="KW-1005">Bacterial flagellum biogenesis</keyword>
<proteinExistence type="inferred from homology"/>
<comment type="caution">
    <text evidence="6">The sequence shown here is derived from an EMBL/GenBank/DDBJ whole genome shotgun (WGS) entry which is preliminary data.</text>
</comment>
<keyword evidence="7" id="KW-1185">Reference proteome</keyword>
<dbReference type="SUPFAM" id="SSF101116">
    <property type="entry name" value="Flagellar export chaperone FliS"/>
    <property type="match status" value="1"/>
</dbReference>
<evidence type="ECO:0000256" key="5">
    <source>
        <dbReference type="ARBA" id="ARBA00023186"/>
    </source>
</evidence>
<evidence type="ECO:0000256" key="1">
    <source>
        <dbReference type="ARBA" id="ARBA00004514"/>
    </source>
</evidence>
<keyword evidence="5" id="KW-0143">Chaperone</keyword>
<sequence length="141" mass="15370">MTVYSYDAARNRYLDDAVATAAPATLLLMMYERLVRDLERAEVALGENRRDLAHRELIHAQDIVAELSATLDASVWDGAAQMLDLYGYLARTLVEANVEGDVAKVSACRGIVEPLYDAWRTAAAQVAQAEPARAFGDLGVA</sequence>
<evidence type="ECO:0008006" key="8">
    <source>
        <dbReference type="Google" id="ProtNLM"/>
    </source>
</evidence>
<dbReference type="CDD" id="cd16098">
    <property type="entry name" value="FliS"/>
    <property type="match status" value="1"/>
</dbReference>
<evidence type="ECO:0000256" key="4">
    <source>
        <dbReference type="ARBA" id="ARBA00022795"/>
    </source>
</evidence>
<comment type="similarity">
    <text evidence="2">Belongs to the FliS family.</text>
</comment>
<evidence type="ECO:0000256" key="3">
    <source>
        <dbReference type="ARBA" id="ARBA00022490"/>
    </source>
</evidence>
<evidence type="ECO:0000313" key="6">
    <source>
        <dbReference type="EMBL" id="GMA35669.1"/>
    </source>
</evidence>
<dbReference type="PANTHER" id="PTHR34773">
    <property type="entry name" value="FLAGELLAR SECRETION CHAPERONE FLIS"/>
    <property type="match status" value="1"/>
</dbReference>
<dbReference type="Proteomes" id="UP001157125">
    <property type="component" value="Unassembled WGS sequence"/>
</dbReference>
<gene>
    <name evidence="6" type="ORF">GCM10025876_18730</name>
</gene>
<dbReference type="NCBIfam" id="TIGR00208">
    <property type="entry name" value="fliS"/>
    <property type="match status" value="1"/>
</dbReference>
<evidence type="ECO:0000313" key="7">
    <source>
        <dbReference type="Proteomes" id="UP001157125"/>
    </source>
</evidence>